<comment type="caution">
    <text evidence="1">The sequence shown here is derived from an EMBL/GenBank/DDBJ whole genome shotgun (WGS) entry which is preliminary data.</text>
</comment>
<dbReference type="Proteomes" id="UP001457282">
    <property type="component" value="Unassembled WGS sequence"/>
</dbReference>
<sequence length="87" mass="9774">MLIGAEVVDINIHQFITAEINGVARRSPSLRQIRGLLLQILSQFTHTALQDISMAPSRENIDTVAFSGRSVLFWRLHYPFLGLGIIE</sequence>
<dbReference type="EMBL" id="JBEDUW010000002">
    <property type="protein sequence ID" value="KAK9946273.1"/>
    <property type="molecule type" value="Genomic_DNA"/>
</dbReference>
<protein>
    <submittedName>
        <fullName evidence="1">Uncharacterized protein</fullName>
    </submittedName>
</protein>
<evidence type="ECO:0000313" key="1">
    <source>
        <dbReference type="EMBL" id="KAK9946273.1"/>
    </source>
</evidence>
<organism evidence="1 2">
    <name type="scientific">Rubus argutus</name>
    <name type="common">Southern blackberry</name>
    <dbReference type="NCBI Taxonomy" id="59490"/>
    <lineage>
        <taxon>Eukaryota</taxon>
        <taxon>Viridiplantae</taxon>
        <taxon>Streptophyta</taxon>
        <taxon>Embryophyta</taxon>
        <taxon>Tracheophyta</taxon>
        <taxon>Spermatophyta</taxon>
        <taxon>Magnoliopsida</taxon>
        <taxon>eudicotyledons</taxon>
        <taxon>Gunneridae</taxon>
        <taxon>Pentapetalae</taxon>
        <taxon>rosids</taxon>
        <taxon>fabids</taxon>
        <taxon>Rosales</taxon>
        <taxon>Rosaceae</taxon>
        <taxon>Rosoideae</taxon>
        <taxon>Rosoideae incertae sedis</taxon>
        <taxon>Rubus</taxon>
    </lineage>
</organism>
<gene>
    <name evidence="1" type="ORF">M0R45_011746</name>
</gene>
<accession>A0AAW1YEW4</accession>
<reference evidence="1 2" key="1">
    <citation type="journal article" date="2023" name="G3 (Bethesda)">
        <title>A chromosome-length genome assembly and annotation of blackberry (Rubus argutus, cv. 'Hillquist').</title>
        <authorList>
            <person name="Bruna T."/>
            <person name="Aryal R."/>
            <person name="Dudchenko O."/>
            <person name="Sargent D.J."/>
            <person name="Mead D."/>
            <person name="Buti M."/>
            <person name="Cavallini A."/>
            <person name="Hytonen T."/>
            <person name="Andres J."/>
            <person name="Pham M."/>
            <person name="Weisz D."/>
            <person name="Mascagni F."/>
            <person name="Usai G."/>
            <person name="Natali L."/>
            <person name="Bassil N."/>
            <person name="Fernandez G.E."/>
            <person name="Lomsadze A."/>
            <person name="Armour M."/>
            <person name="Olukolu B."/>
            <person name="Poorten T."/>
            <person name="Britton C."/>
            <person name="Davik J."/>
            <person name="Ashrafi H."/>
            <person name="Aiden E.L."/>
            <person name="Borodovsky M."/>
            <person name="Worthington M."/>
        </authorList>
    </citation>
    <scope>NUCLEOTIDE SEQUENCE [LARGE SCALE GENOMIC DNA]</scope>
    <source>
        <strain evidence="1">PI 553951</strain>
    </source>
</reference>
<evidence type="ECO:0000313" key="2">
    <source>
        <dbReference type="Proteomes" id="UP001457282"/>
    </source>
</evidence>
<proteinExistence type="predicted"/>
<name>A0AAW1YEW4_RUBAR</name>
<keyword evidence="2" id="KW-1185">Reference proteome</keyword>
<dbReference type="AlphaFoldDB" id="A0AAW1YEW4"/>